<evidence type="ECO:0000313" key="1">
    <source>
        <dbReference type="EMBL" id="TKK66338.1"/>
    </source>
</evidence>
<reference evidence="1 2" key="1">
    <citation type="submission" date="2019-05" db="EMBL/GenBank/DDBJ databases">
        <title>Panacibacter sp. strain 17mud1-8 Genome sequencing and assembly.</title>
        <authorList>
            <person name="Chhetri G."/>
        </authorList>
    </citation>
    <scope>NUCLEOTIDE SEQUENCE [LARGE SCALE GENOMIC DNA]</scope>
    <source>
        <strain evidence="1 2">17mud1-8</strain>
    </source>
</reference>
<dbReference type="OrthoDB" id="673795at2"/>
<comment type="caution">
    <text evidence="1">The sequence shown here is derived from an EMBL/GenBank/DDBJ whole genome shotgun (WGS) entry which is preliminary data.</text>
</comment>
<evidence type="ECO:0000313" key="2">
    <source>
        <dbReference type="Proteomes" id="UP000305848"/>
    </source>
</evidence>
<keyword evidence="2" id="KW-1185">Reference proteome</keyword>
<gene>
    <name evidence="1" type="ORF">FC093_17295</name>
</gene>
<dbReference type="EMBL" id="SZQL01000015">
    <property type="protein sequence ID" value="TKK66338.1"/>
    <property type="molecule type" value="Genomic_DNA"/>
</dbReference>
<accession>A0A4U3KV46</accession>
<evidence type="ECO:0008006" key="3">
    <source>
        <dbReference type="Google" id="ProtNLM"/>
    </source>
</evidence>
<name>A0A4U3KV46_9BACT</name>
<dbReference type="AlphaFoldDB" id="A0A4U3KV46"/>
<sequence length="214" mass="24623">MKKIILFLIVLYGSIVSIYAQTYDEWFRQKKTQLTYLAQQIAAYQVYANYLNKGYDIAKQGLTAISDLKNGEFNLHQAFFSSFSKINPAIQHYSRIADIITLQSAVLAEYKSSYKNAQQSQMLNSNEVAYIYSVFTALLNKCANDIALLISITTDDQLQLQDDERLQRIDAIYKDIKSKYLFAKSFNNQSATLVLSRQQEQNETARVKTLYNLK</sequence>
<organism evidence="1 2">
    <name type="scientific">Ilyomonas limi</name>
    <dbReference type="NCBI Taxonomy" id="2575867"/>
    <lineage>
        <taxon>Bacteria</taxon>
        <taxon>Pseudomonadati</taxon>
        <taxon>Bacteroidota</taxon>
        <taxon>Chitinophagia</taxon>
        <taxon>Chitinophagales</taxon>
        <taxon>Chitinophagaceae</taxon>
        <taxon>Ilyomonas</taxon>
    </lineage>
</organism>
<protein>
    <recommendedName>
        <fullName evidence="3">TerB family tellurite resistance protein</fullName>
    </recommendedName>
</protein>
<dbReference type="Proteomes" id="UP000305848">
    <property type="component" value="Unassembled WGS sequence"/>
</dbReference>
<proteinExistence type="predicted"/>
<dbReference type="RefSeq" id="WP_137263070.1">
    <property type="nucleotide sequence ID" value="NZ_SZQL01000015.1"/>
</dbReference>